<comment type="caution">
    <text evidence="1">The sequence shown here is derived from an EMBL/GenBank/DDBJ whole genome shotgun (WGS) entry which is preliminary data.</text>
</comment>
<reference evidence="1 2" key="1">
    <citation type="journal article" date="2018" name="Sci. Rep.">
        <title>Genomic signatures of local adaptation to the degree of environmental predictability in rotifers.</title>
        <authorList>
            <person name="Franch-Gras L."/>
            <person name="Hahn C."/>
            <person name="Garcia-Roger E.M."/>
            <person name="Carmona M.J."/>
            <person name="Serra M."/>
            <person name="Gomez A."/>
        </authorList>
    </citation>
    <scope>NUCLEOTIDE SEQUENCE [LARGE SCALE GENOMIC DNA]</scope>
    <source>
        <strain evidence="1">HYR1</strain>
    </source>
</reference>
<evidence type="ECO:0000313" key="2">
    <source>
        <dbReference type="Proteomes" id="UP000276133"/>
    </source>
</evidence>
<keyword evidence="2" id="KW-1185">Reference proteome</keyword>
<name>A0A3M7S3F2_BRAPC</name>
<dbReference type="AlphaFoldDB" id="A0A3M7S3F2"/>
<proteinExistence type="predicted"/>
<evidence type="ECO:0000313" key="1">
    <source>
        <dbReference type="EMBL" id="RNA30346.1"/>
    </source>
</evidence>
<dbReference type="EMBL" id="REGN01002096">
    <property type="protein sequence ID" value="RNA30346.1"/>
    <property type="molecule type" value="Genomic_DNA"/>
</dbReference>
<dbReference type="Proteomes" id="UP000276133">
    <property type="component" value="Unassembled WGS sequence"/>
</dbReference>
<protein>
    <submittedName>
        <fullName evidence="1">Uncharacterized protein</fullName>
    </submittedName>
</protein>
<sequence>MSLNQLFERCYYTRFLQKKKSTQKNRQNFKIEEIKKKNCVLFYIYFKEFPHFFNFSSKSYKSSRNSKL</sequence>
<gene>
    <name evidence="1" type="ORF">BpHYR1_013624</name>
</gene>
<organism evidence="1 2">
    <name type="scientific">Brachionus plicatilis</name>
    <name type="common">Marine rotifer</name>
    <name type="synonym">Brachionus muelleri</name>
    <dbReference type="NCBI Taxonomy" id="10195"/>
    <lineage>
        <taxon>Eukaryota</taxon>
        <taxon>Metazoa</taxon>
        <taxon>Spiralia</taxon>
        <taxon>Gnathifera</taxon>
        <taxon>Rotifera</taxon>
        <taxon>Eurotatoria</taxon>
        <taxon>Monogononta</taxon>
        <taxon>Pseudotrocha</taxon>
        <taxon>Ploima</taxon>
        <taxon>Brachionidae</taxon>
        <taxon>Brachionus</taxon>
    </lineage>
</organism>
<accession>A0A3M7S3F2</accession>